<dbReference type="Pfam" id="PF00395">
    <property type="entry name" value="SLH"/>
    <property type="match status" value="3"/>
</dbReference>
<dbReference type="InterPro" id="IPR005084">
    <property type="entry name" value="CBM6"/>
</dbReference>
<accession>A0A3D9QTF1</accession>
<feature type="compositionally biased region" description="Pro residues" evidence="1">
    <location>
        <begin position="733"/>
        <end position="747"/>
    </location>
</feature>
<evidence type="ECO:0000259" key="3">
    <source>
        <dbReference type="PROSITE" id="PS51175"/>
    </source>
</evidence>
<dbReference type="PROSITE" id="PS51175">
    <property type="entry name" value="CBM6"/>
    <property type="match status" value="2"/>
</dbReference>
<organism evidence="5 6">
    <name type="scientific">Paenibacillus taihuensis</name>
    <dbReference type="NCBI Taxonomy" id="1156355"/>
    <lineage>
        <taxon>Bacteria</taxon>
        <taxon>Bacillati</taxon>
        <taxon>Bacillota</taxon>
        <taxon>Bacilli</taxon>
        <taxon>Bacillales</taxon>
        <taxon>Paenibacillaceae</taxon>
        <taxon>Paenibacillus</taxon>
    </lineage>
</organism>
<dbReference type="RefSeq" id="WP_116192197.1">
    <property type="nucleotide sequence ID" value="NZ_QTTN01000049.1"/>
</dbReference>
<evidence type="ECO:0000313" key="6">
    <source>
        <dbReference type="Proteomes" id="UP000256304"/>
    </source>
</evidence>
<dbReference type="InterPro" id="IPR036116">
    <property type="entry name" value="FN3_sf"/>
</dbReference>
<dbReference type="SMART" id="SM00060">
    <property type="entry name" value="FN3"/>
    <property type="match status" value="1"/>
</dbReference>
<comment type="caution">
    <text evidence="5">The sequence shown here is derived from an EMBL/GenBank/DDBJ whole genome shotgun (WGS) entry which is preliminary data.</text>
</comment>
<reference evidence="5 6" key="1">
    <citation type="submission" date="2018-08" db="EMBL/GenBank/DDBJ databases">
        <title>Genomic Encyclopedia of Type Strains, Phase III (KMG-III): the genomes of soil and plant-associated and newly described type strains.</title>
        <authorList>
            <person name="Whitman W."/>
        </authorList>
    </citation>
    <scope>NUCLEOTIDE SEQUENCE [LARGE SCALE GENOMIC DNA]</scope>
    <source>
        <strain evidence="5 6">CGMCC 1.10966</strain>
    </source>
</reference>
<dbReference type="GO" id="GO:0030246">
    <property type="term" value="F:carbohydrate binding"/>
    <property type="evidence" value="ECO:0007669"/>
    <property type="project" value="InterPro"/>
</dbReference>
<feature type="compositionally biased region" description="Low complexity" evidence="1">
    <location>
        <begin position="760"/>
        <end position="771"/>
    </location>
</feature>
<dbReference type="OrthoDB" id="504962at2"/>
<proteinExistence type="predicted"/>
<feature type="region of interest" description="Disordered" evidence="1">
    <location>
        <begin position="727"/>
        <end position="778"/>
    </location>
</feature>
<gene>
    <name evidence="5" type="ORF">A8990_14917</name>
</gene>
<feature type="domain" description="SLH" evidence="4">
    <location>
        <begin position="836"/>
        <end position="896"/>
    </location>
</feature>
<dbReference type="PANTHER" id="PTHR43308">
    <property type="entry name" value="OUTER MEMBRANE PROTEIN ALPHA-RELATED"/>
    <property type="match status" value="1"/>
</dbReference>
<dbReference type="EMBL" id="QTTN01000049">
    <property type="protein sequence ID" value="REE66649.1"/>
    <property type="molecule type" value="Genomic_DNA"/>
</dbReference>
<evidence type="ECO:0000313" key="5">
    <source>
        <dbReference type="EMBL" id="REE66649.1"/>
    </source>
</evidence>
<dbReference type="Gene3D" id="2.60.40.10">
    <property type="entry name" value="Immunoglobulins"/>
    <property type="match status" value="1"/>
</dbReference>
<dbReference type="AlphaFoldDB" id="A0A3D9QTF1"/>
<dbReference type="InterPro" id="IPR001119">
    <property type="entry name" value="SLH_dom"/>
</dbReference>
<dbReference type="PROSITE" id="PS50853">
    <property type="entry name" value="FN3"/>
    <property type="match status" value="1"/>
</dbReference>
<dbReference type="PROSITE" id="PS51272">
    <property type="entry name" value="SLH"/>
    <property type="match status" value="3"/>
</dbReference>
<dbReference type="Proteomes" id="UP000256304">
    <property type="component" value="Unassembled WGS sequence"/>
</dbReference>
<name>A0A3D9QTF1_9BACL</name>
<keyword evidence="6" id="KW-1185">Reference proteome</keyword>
<dbReference type="InterPro" id="IPR008979">
    <property type="entry name" value="Galactose-bd-like_sf"/>
</dbReference>
<evidence type="ECO:0000259" key="4">
    <source>
        <dbReference type="PROSITE" id="PS51272"/>
    </source>
</evidence>
<dbReference type="CDD" id="cd00063">
    <property type="entry name" value="FN3"/>
    <property type="match status" value="1"/>
</dbReference>
<dbReference type="Pfam" id="PF00041">
    <property type="entry name" value="fn3"/>
    <property type="match status" value="1"/>
</dbReference>
<dbReference type="SUPFAM" id="SSF49785">
    <property type="entry name" value="Galactose-binding domain-like"/>
    <property type="match status" value="3"/>
</dbReference>
<sequence length="957" mass="99860">MVTIDAEIPQGAAVKLQRDSDDTFVDSSAIDSIEAEGAYAVNRHYEAENGALTGNAEVVSGEGLSNGWKVRLADDGDAVQLPEVSGGNATLLRYAAVSDGTLNLEVNGLLLKSIPLAATESGTFAVQEVKLHVPKGASLRLSKAGGGGAIELDAIQISDRYEAEYAKMNGQSDDGYSPIAVDDPSASNGKAAARLWAPPNGTGSFEFPAVKEGSQLTIAYANGDTIARKLTLYVNDIKVQDVEFPAYEGGGWDGKYNVISVPVRIHEGDTVKLQKDAGDSEVNLDYIQVDGDYEAEDAALFGSAYVSADVSGNTENASRGLTVGGINTAGSGIEIANVIAGNTVRIRYASQDTGTLYMYVNGGSKKKVVFPSTGSYTGAYNEISVPADVHAGDSVKFAFEQNPGESPVSLDRISIETNGDQAPTNGMSVTSASAGISLLAKYESGVDGQMSLYVNGNFSQKVIFPNTNNQDGAIEIKIQIPAGAEVKLQDDGAPDVAVNLIDMTVSDKYEAEYASLFGQDADGHQTSAFNDSPAASNGEAVHFIWGDGSYLEFPGVIAGNRLIVGYSSGEDGRRLSFYVNGTKAADIPFVNTGGWTGQYQEVAVPVDIPAGTTVKIQRDPGDSDVIIDYIKVTSEGGGTADTEKPTAPVISLMHKTTTTVMLSWTASTDNVAVTEYEVYQGNVKVGSTADTQYTITQLQANTSYDFTVVAKDAAGNASVPSPILTVKTAKPVSDPPQTNPPTDPPQTNPSTPVTGGGESSGSDSSSSSGGEVPTASFSDTAGHWAEANIKLAVSKGIVTGYPNATFKPNQTVTRAEFAVMLMNALKLQIKGAALSFADAGTIGAWAQEDVEKAVQAGIIHGYEDGSFRPNAVITRAEMAVMTAAALGQFGQAGAAADFADEKDIPAWAKSSVAFVEHAGIVKGKGDNRFAPGDHATRAEAVTVLLNMLALAQEEQTN</sequence>
<dbReference type="SUPFAM" id="SSF49265">
    <property type="entry name" value="Fibronectin type III"/>
    <property type="match status" value="1"/>
</dbReference>
<dbReference type="InterPro" id="IPR013783">
    <property type="entry name" value="Ig-like_fold"/>
</dbReference>
<dbReference type="Gene3D" id="2.60.120.260">
    <property type="entry name" value="Galactose-binding domain-like"/>
    <property type="match status" value="4"/>
</dbReference>
<feature type="domain" description="Fibronectin type-III" evidence="2">
    <location>
        <begin position="644"/>
        <end position="731"/>
    </location>
</feature>
<feature type="domain" description="CBM6" evidence="3">
    <location>
        <begin position="507"/>
        <end position="633"/>
    </location>
</feature>
<protein>
    <submittedName>
        <fullName evidence="5">Chitodextrinase</fullName>
    </submittedName>
</protein>
<feature type="domain" description="SLH" evidence="4">
    <location>
        <begin position="772"/>
        <end position="835"/>
    </location>
</feature>
<feature type="domain" description="CBM6" evidence="3">
    <location>
        <begin position="291"/>
        <end position="416"/>
    </location>
</feature>
<dbReference type="InterPro" id="IPR003961">
    <property type="entry name" value="FN3_dom"/>
</dbReference>
<evidence type="ECO:0000256" key="1">
    <source>
        <dbReference type="SAM" id="MobiDB-lite"/>
    </source>
</evidence>
<dbReference type="PANTHER" id="PTHR43308:SF5">
    <property type="entry name" value="S-LAYER PROTEIN _ PEPTIDOGLYCAN ENDO-BETA-N-ACETYLGLUCOSAMINIDASE"/>
    <property type="match status" value="1"/>
</dbReference>
<dbReference type="InterPro" id="IPR051465">
    <property type="entry name" value="Cell_Envelope_Struct_Comp"/>
</dbReference>
<evidence type="ECO:0000259" key="2">
    <source>
        <dbReference type="PROSITE" id="PS50853"/>
    </source>
</evidence>
<feature type="domain" description="SLH" evidence="4">
    <location>
        <begin position="898"/>
        <end position="957"/>
    </location>
</feature>